<evidence type="ECO:0000313" key="1">
    <source>
        <dbReference type="EMBL" id="KAK8219883.1"/>
    </source>
</evidence>
<evidence type="ECO:0000313" key="2">
    <source>
        <dbReference type="Proteomes" id="UP001320706"/>
    </source>
</evidence>
<proteinExistence type="predicted"/>
<comment type="caution">
    <text evidence="1">The sequence shown here is derived from an EMBL/GenBank/DDBJ whole genome shotgun (WGS) entry which is preliminary data.</text>
</comment>
<dbReference type="Proteomes" id="UP001320706">
    <property type="component" value="Unassembled WGS sequence"/>
</dbReference>
<dbReference type="EMBL" id="JAMKPW020000003">
    <property type="protein sequence ID" value="KAK8219883.1"/>
    <property type="molecule type" value="Genomic_DNA"/>
</dbReference>
<organism evidence="1 2">
    <name type="scientific">Zalaria obscura</name>
    <dbReference type="NCBI Taxonomy" id="2024903"/>
    <lineage>
        <taxon>Eukaryota</taxon>
        <taxon>Fungi</taxon>
        <taxon>Dikarya</taxon>
        <taxon>Ascomycota</taxon>
        <taxon>Pezizomycotina</taxon>
        <taxon>Dothideomycetes</taxon>
        <taxon>Dothideomycetidae</taxon>
        <taxon>Dothideales</taxon>
        <taxon>Zalariaceae</taxon>
        <taxon>Zalaria</taxon>
    </lineage>
</organism>
<keyword evidence="2" id="KW-1185">Reference proteome</keyword>
<gene>
    <name evidence="1" type="ORF">M8818_000857</name>
</gene>
<protein>
    <submittedName>
        <fullName evidence="1">Uncharacterized protein</fullName>
    </submittedName>
</protein>
<accession>A0ACC3SNE2</accession>
<sequence>MSDAQYLIDLAKNQYNEVADGIERHFESVATQLREWLPRSIQPPPPPPRRLPATYWQSVQRWISRNQAITAAFAAFIGTGAVYLLVQRHGHIKKRRAKRSANGARTEVVVIAGSVTSPITTALALDLERRGFIVYVVTSSAEDEHHVRSQSRVDILPLNLDIVYPDAAQGQLSRFHQLLSRHHHAFEGAPSHRLTLAGVILVPDTQSPTGAIADLSPAHWSSGLNNIQNAISRTQLLLPLITDFKSKLLVLTPSVVPSLRPPHHAIESTVSSALEAFIATLATELAFQDLRVCHFKLGHLDLPNNRPRKDGNRLRGTSLRKLHDSVFDALASKRPARTWHVGRGSLVYDVIGGWLPAGIVGRMMGMQRQAPLAIEDVSDREDEGSESSMQWEKVEQSV</sequence>
<reference evidence="1" key="1">
    <citation type="submission" date="2024-02" db="EMBL/GenBank/DDBJ databases">
        <title>Metagenome Assembled Genome of Zalaria obscura JY119.</title>
        <authorList>
            <person name="Vighnesh L."/>
            <person name="Jagadeeshwari U."/>
            <person name="Venkata Ramana C."/>
            <person name="Sasikala C."/>
        </authorList>
    </citation>
    <scope>NUCLEOTIDE SEQUENCE</scope>
    <source>
        <strain evidence="1">JY119</strain>
    </source>
</reference>
<name>A0ACC3SNE2_9PEZI</name>